<dbReference type="PANTHER" id="PTHR28052:SF1">
    <property type="entry name" value="UPF0545 PROTEIN C22ORF39"/>
    <property type="match status" value="1"/>
</dbReference>
<accession>A0AAW1SUX3</accession>
<comment type="caution">
    <text evidence="1">The sequence shown here is derived from an EMBL/GenBank/DDBJ whole genome shotgun (WGS) entry which is preliminary data.</text>
</comment>
<sequence length="106" mass="12440">MPESDRSEDPPEKQSCVPLFDALWFCYSPVYQMQQYYKFGKADDCSGQWSNLYNCLKSRTKFKAKAPEAPKKHPLWNIRTPEEAEEYWRKQYGESNFAGQQKAGTK</sequence>
<proteinExistence type="predicted"/>
<organism evidence="1 2">
    <name type="scientific">Apatococcus fuscideae</name>
    <dbReference type="NCBI Taxonomy" id="2026836"/>
    <lineage>
        <taxon>Eukaryota</taxon>
        <taxon>Viridiplantae</taxon>
        <taxon>Chlorophyta</taxon>
        <taxon>core chlorophytes</taxon>
        <taxon>Trebouxiophyceae</taxon>
        <taxon>Chlorellales</taxon>
        <taxon>Chlorellaceae</taxon>
        <taxon>Apatococcus</taxon>
    </lineage>
</organism>
<gene>
    <name evidence="1" type="ORF">WJX84_007972</name>
</gene>
<dbReference type="Proteomes" id="UP001485043">
    <property type="component" value="Unassembled WGS sequence"/>
</dbReference>
<dbReference type="AlphaFoldDB" id="A0AAW1SUX3"/>
<protein>
    <submittedName>
        <fullName evidence="1">Uncharacterized protein</fullName>
    </submittedName>
</protein>
<dbReference type="PANTHER" id="PTHR28052">
    <property type="entry name" value="UPF0545 PROTEIN C22ORF39"/>
    <property type="match status" value="1"/>
</dbReference>
<reference evidence="1 2" key="1">
    <citation type="journal article" date="2024" name="Nat. Commun.">
        <title>Phylogenomics reveals the evolutionary origins of lichenization in chlorophyte algae.</title>
        <authorList>
            <person name="Puginier C."/>
            <person name="Libourel C."/>
            <person name="Otte J."/>
            <person name="Skaloud P."/>
            <person name="Haon M."/>
            <person name="Grisel S."/>
            <person name="Petersen M."/>
            <person name="Berrin J.G."/>
            <person name="Delaux P.M."/>
            <person name="Dal Grande F."/>
            <person name="Keller J."/>
        </authorList>
    </citation>
    <scope>NUCLEOTIDE SEQUENCE [LARGE SCALE GENOMIC DNA]</scope>
    <source>
        <strain evidence="1 2">SAG 2523</strain>
    </source>
</reference>
<name>A0AAW1SUX3_9CHLO</name>
<evidence type="ECO:0000313" key="1">
    <source>
        <dbReference type="EMBL" id="KAK9856820.1"/>
    </source>
</evidence>
<dbReference type="EMBL" id="JALJOV010000997">
    <property type="protein sequence ID" value="KAK9856820.1"/>
    <property type="molecule type" value="Genomic_DNA"/>
</dbReference>
<dbReference type="Pfam" id="PF11326">
    <property type="entry name" value="PANTS-like"/>
    <property type="match status" value="1"/>
</dbReference>
<evidence type="ECO:0000313" key="2">
    <source>
        <dbReference type="Proteomes" id="UP001485043"/>
    </source>
</evidence>
<keyword evidence="2" id="KW-1185">Reference proteome</keyword>
<dbReference type="InterPro" id="IPR021475">
    <property type="entry name" value="Pants/Emi1-like"/>
</dbReference>